<evidence type="ECO:0000313" key="3">
    <source>
        <dbReference type="EMBL" id="OBK83799.1"/>
    </source>
</evidence>
<organism evidence="3 4">
    <name type="scientific">Mycolicibacter sinensis (strain JDM601)</name>
    <name type="common">Mycobacterium sinense</name>
    <dbReference type="NCBI Taxonomy" id="875328"/>
    <lineage>
        <taxon>Bacteria</taxon>
        <taxon>Bacillati</taxon>
        <taxon>Actinomycetota</taxon>
        <taxon>Actinomycetes</taxon>
        <taxon>Mycobacteriales</taxon>
        <taxon>Mycobacteriaceae</taxon>
        <taxon>Mycolicibacter</taxon>
    </lineage>
</organism>
<accession>A0A1A3TME6</accession>
<sequence>MRKQLLFGTVAAGFAIGVAGAPLASADEQGFLNELRANGFPGLSIGDAQMPDGVVVANGWMACNRLHLGEKPEQTLAQLNPNDLDKGRMLLNAAQHNLCPDTL</sequence>
<dbReference type="Pfam" id="PF05305">
    <property type="entry name" value="DUF732"/>
    <property type="match status" value="1"/>
</dbReference>
<feature type="signal peptide" evidence="1">
    <location>
        <begin position="1"/>
        <end position="26"/>
    </location>
</feature>
<keyword evidence="1" id="KW-0732">Signal</keyword>
<evidence type="ECO:0000259" key="2">
    <source>
        <dbReference type="Pfam" id="PF05305"/>
    </source>
</evidence>
<reference evidence="4" key="1">
    <citation type="submission" date="2016-06" db="EMBL/GenBank/DDBJ databases">
        <authorList>
            <person name="Sutton G."/>
            <person name="Brinkac L."/>
            <person name="Sanka R."/>
            <person name="Adams M."/>
            <person name="Lau E."/>
            <person name="Garcia-Basteiro A."/>
            <person name="Lopez-Varela E."/>
            <person name="Palencia S."/>
        </authorList>
    </citation>
    <scope>NUCLEOTIDE SEQUENCE [LARGE SCALE GENOMIC DNA]</scope>
    <source>
        <strain evidence="4">1274684.2</strain>
    </source>
</reference>
<dbReference type="EMBL" id="LZMF01000136">
    <property type="protein sequence ID" value="OBK83799.1"/>
    <property type="molecule type" value="Genomic_DNA"/>
</dbReference>
<dbReference type="Proteomes" id="UP000093759">
    <property type="component" value="Unassembled WGS sequence"/>
</dbReference>
<protein>
    <recommendedName>
        <fullName evidence="2">DUF732 domain-containing protein</fullName>
    </recommendedName>
</protein>
<proteinExistence type="predicted"/>
<gene>
    <name evidence="3" type="ORF">A5648_11005</name>
</gene>
<feature type="chain" id="PRO_5008330315" description="DUF732 domain-containing protein" evidence="1">
    <location>
        <begin position="27"/>
        <end position="103"/>
    </location>
</feature>
<evidence type="ECO:0000256" key="1">
    <source>
        <dbReference type="SAM" id="SignalP"/>
    </source>
</evidence>
<dbReference type="RefSeq" id="WP_065026149.1">
    <property type="nucleotide sequence ID" value="NZ_LZMF01000136.1"/>
</dbReference>
<dbReference type="InterPro" id="IPR007969">
    <property type="entry name" value="DUF732"/>
</dbReference>
<dbReference type="AlphaFoldDB" id="A0A1A3TME6"/>
<feature type="domain" description="DUF732" evidence="2">
    <location>
        <begin position="27"/>
        <end position="101"/>
    </location>
</feature>
<evidence type="ECO:0000313" key="4">
    <source>
        <dbReference type="Proteomes" id="UP000093759"/>
    </source>
</evidence>
<name>A0A1A3TME6_MYCSD</name>
<comment type="caution">
    <text evidence="3">The sequence shown here is derived from an EMBL/GenBank/DDBJ whole genome shotgun (WGS) entry which is preliminary data.</text>
</comment>